<evidence type="ECO:0000256" key="2">
    <source>
        <dbReference type="ARBA" id="ARBA00022917"/>
    </source>
</evidence>
<dbReference type="CDD" id="cd08704">
    <property type="entry name" value="Met_tRNA_FMT_C"/>
    <property type="match status" value="1"/>
</dbReference>
<keyword evidence="2" id="KW-0648">Protein biosynthesis</keyword>
<reference evidence="5" key="1">
    <citation type="journal article" date="2014" name="Genome Biol. Evol.">
        <title>Pangenome evidence for extensive interdomain horizontal transfer affecting lineage core and shell genes in uncultured planktonic thaumarchaeota and euryarchaeota.</title>
        <authorList>
            <person name="Deschamps P."/>
            <person name="Zivanovic Y."/>
            <person name="Moreira D."/>
            <person name="Rodriguez-Valera F."/>
            <person name="Lopez-Garcia P."/>
        </authorList>
    </citation>
    <scope>NUCLEOTIDE SEQUENCE</scope>
</reference>
<evidence type="ECO:0000256" key="1">
    <source>
        <dbReference type="ARBA" id="ARBA00022679"/>
    </source>
</evidence>
<dbReference type="EMBL" id="KF900484">
    <property type="protein sequence ID" value="AIE96631.1"/>
    <property type="molecule type" value="Genomic_DNA"/>
</dbReference>
<dbReference type="InterPro" id="IPR005793">
    <property type="entry name" value="Formyl_trans_C"/>
</dbReference>
<dbReference type="Pfam" id="PF02911">
    <property type="entry name" value="Formyl_trans_C"/>
    <property type="match status" value="1"/>
</dbReference>
<dbReference type="GO" id="GO:0004479">
    <property type="term" value="F:methionyl-tRNA formyltransferase activity"/>
    <property type="evidence" value="ECO:0007669"/>
    <property type="project" value="UniProtKB-EC"/>
</dbReference>
<accession>A0A075G498</accession>
<dbReference type="InterPro" id="IPR002376">
    <property type="entry name" value="Formyl_transf_N"/>
</dbReference>
<dbReference type="Pfam" id="PF00551">
    <property type="entry name" value="Formyl_trans_N"/>
    <property type="match status" value="1"/>
</dbReference>
<dbReference type="PANTHER" id="PTHR11138">
    <property type="entry name" value="METHIONYL-TRNA FORMYLTRANSFERASE"/>
    <property type="match status" value="1"/>
</dbReference>
<evidence type="ECO:0000313" key="5">
    <source>
        <dbReference type="EMBL" id="AIE96631.1"/>
    </source>
</evidence>
<sequence>MIDFFNGKLYNYHDAPLPKSRGAATYTWAILLRERRWGLTIHKISESIDVGNIVKQKLFNFPLTCKIPIDYLNYKSKFEKKFFAQFLDDLISNTHFKTIKQKQSSSTYWPRLVTPINGFINWNWNADDIELFIRAFDDPHQGASTFLNGKKIRLKKCMKNKDGLKCHPFQSGLIYKIENGKIFVATSNSSIIIAEVYNLKNKQINSAIKVGHRFYTPTNFLDYALSTRANYKIIESTEAKTR</sequence>
<dbReference type="PANTHER" id="PTHR11138:SF5">
    <property type="entry name" value="METHIONYL-TRNA FORMYLTRANSFERASE, MITOCHONDRIAL"/>
    <property type="match status" value="1"/>
</dbReference>
<dbReference type="Gene3D" id="3.40.50.12230">
    <property type="match status" value="1"/>
</dbReference>
<dbReference type="InterPro" id="IPR044135">
    <property type="entry name" value="Met-tRNA-FMT_C"/>
</dbReference>
<feature type="domain" description="Formyl transferase N-terminal" evidence="3">
    <location>
        <begin position="2"/>
        <end position="57"/>
    </location>
</feature>
<protein>
    <submittedName>
        <fullName evidence="5">Formyl transferase domain-containing protein (MTFMT, fmt)</fullName>
        <ecNumber evidence="5">2.1.2.9</ecNumber>
    </submittedName>
</protein>
<dbReference type="EC" id="2.1.2.9" evidence="5"/>
<proteinExistence type="predicted"/>
<feature type="domain" description="Formyl transferase C-terminal" evidence="4">
    <location>
        <begin position="114"/>
        <end position="204"/>
    </location>
</feature>
<dbReference type="InterPro" id="IPR011034">
    <property type="entry name" value="Formyl_transferase-like_C_sf"/>
</dbReference>
<organism evidence="5">
    <name type="scientific">uncultured marine thaumarchaeote AD1000_82_B05</name>
    <dbReference type="NCBI Taxonomy" id="1455944"/>
    <lineage>
        <taxon>Archaea</taxon>
        <taxon>Nitrososphaerota</taxon>
        <taxon>environmental samples</taxon>
    </lineage>
</organism>
<dbReference type="SUPFAM" id="SSF53328">
    <property type="entry name" value="Formyltransferase"/>
    <property type="match status" value="1"/>
</dbReference>
<evidence type="ECO:0000259" key="3">
    <source>
        <dbReference type="Pfam" id="PF00551"/>
    </source>
</evidence>
<evidence type="ECO:0000259" key="4">
    <source>
        <dbReference type="Pfam" id="PF02911"/>
    </source>
</evidence>
<keyword evidence="1 5" id="KW-0808">Transferase</keyword>
<name>A0A075G498_9ARCH</name>
<dbReference type="SUPFAM" id="SSF50486">
    <property type="entry name" value="FMT C-terminal domain-like"/>
    <property type="match status" value="1"/>
</dbReference>
<dbReference type="AlphaFoldDB" id="A0A075G498"/>
<dbReference type="InterPro" id="IPR036477">
    <property type="entry name" value="Formyl_transf_N_sf"/>
</dbReference>
<gene>
    <name evidence="5" type="primary">MTFMT</name>
    <name evidence="5" type="synonym">fmt</name>
</gene>